<evidence type="ECO:0000256" key="3">
    <source>
        <dbReference type="SAM" id="SignalP"/>
    </source>
</evidence>
<evidence type="ECO:0000313" key="6">
    <source>
        <dbReference type="Proteomes" id="UP000319865"/>
    </source>
</evidence>
<evidence type="ECO:0000256" key="2">
    <source>
        <dbReference type="SAM" id="Phobius"/>
    </source>
</evidence>
<feature type="domain" description="YncI copper-binding" evidence="4">
    <location>
        <begin position="112"/>
        <end position="170"/>
    </location>
</feature>
<name>A0A543PHW9_9ACTN</name>
<protein>
    <submittedName>
        <fullName evidence="5">Uncharacterized protein DUF1775</fullName>
    </submittedName>
</protein>
<comment type="caution">
    <text evidence="5">The sequence shown here is derived from an EMBL/GenBank/DDBJ whole genome shotgun (WGS) entry which is preliminary data.</text>
</comment>
<evidence type="ECO:0000256" key="1">
    <source>
        <dbReference type="SAM" id="MobiDB-lite"/>
    </source>
</evidence>
<proteinExistence type="predicted"/>
<sequence>MRNDYYCVIFSPTSICRRGAVMAASVVGLVLMSAGSAGAHIEVFTDAPVQAGTGPVTLHFMAESESQTVGIVSVKTQLPEGIAPGDVALASGPEGWALTPTADGFELGGPPVAPGVDAEYSVTVALLPADSTELPFKTLQRYADGREDAWIELPSDAAPEPQMPAPVLTVTPAAPGAATPSAPTADETATSGSADTAAPVEASQSTDEESNAGTIALVAGLLVAVAIGAGVWFWRARRSS</sequence>
<feature type="chain" id="PRO_5022243475" evidence="3">
    <location>
        <begin position="40"/>
        <end position="240"/>
    </location>
</feature>
<keyword evidence="3" id="KW-0732">Signal</keyword>
<feature type="signal peptide" evidence="3">
    <location>
        <begin position="1"/>
        <end position="39"/>
    </location>
</feature>
<dbReference type="Pfam" id="PF07987">
    <property type="entry name" value="DUF1775"/>
    <property type="match status" value="1"/>
</dbReference>
<keyword evidence="6" id="KW-1185">Reference proteome</keyword>
<dbReference type="InterPro" id="IPR012533">
    <property type="entry name" value="YcnI-copper_dom"/>
</dbReference>
<reference evidence="5 6" key="1">
    <citation type="submission" date="2019-06" db="EMBL/GenBank/DDBJ databases">
        <title>Sequencing the genomes of 1000 actinobacteria strains.</title>
        <authorList>
            <person name="Klenk H.-P."/>
        </authorList>
    </citation>
    <scope>NUCLEOTIDE SEQUENCE [LARGE SCALE GENOMIC DNA]</scope>
    <source>
        <strain evidence="5 6">DSM 46837</strain>
    </source>
</reference>
<feature type="compositionally biased region" description="Low complexity" evidence="1">
    <location>
        <begin position="169"/>
        <end position="185"/>
    </location>
</feature>
<accession>A0A543PHW9</accession>
<dbReference type="Proteomes" id="UP000319865">
    <property type="component" value="Unassembled WGS sequence"/>
</dbReference>
<gene>
    <name evidence="5" type="ORF">FHU33_3130</name>
</gene>
<evidence type="ECO:0000259" key="4">
    <source>
        <dbReference type="Pfam" id="PF07987"/>
    </source>
</evidence>
<feature type="region of interest" description="Disordered" evidence="1">
    <location>
        <begin position="169"/>
        <end position="209"/>
    </location>
</feature>
<keyword evidence="2" id="KW-0472">Membrane</keyword>
<feature type="transmembrane region" description="Helical" evidence="2">
    <location>
        <begin position="212"/>
        <end position="234"/>
    </location>
</feature>
<dbReference type="InterPro" id="IPR038507">
    <property type="entry name" value="YcnI-like_sf"/>
</dbReference>
<evidence type="ECO:0000313" key="5">
    <source>
        <dbReference type="EMBL" id="TQN43670.1"/>
    </source>
</evidence>
<organism evidence="5 6">
    <name type="scientific">Blastococcus colisei</name>
    <dbReference type="NCBI Taxonomy" id="1564162"/>
    <lineage>
        <taxon>Bacteria</taxon>
        <taxon>Bacillati</taxon>
        <taxon>Actinomycetota</taxon>
        <taxon>Actinomycetes</taxon>
        <taxon>Geodermatophilales</taxon>
        <taxon>Geodermatophilaceae</taxon>
        <taxon>Blastococcus</taxon>
    </lineage>
</organism>
<keyword evidence="2" id="KW-1133">Transmembrane helix</keyword>
<dbReference type="AlphaFoldDB" id="A0A543PHW9"/>
<dbReference type="EMBL" id="VFQE01000001">
    <property type="protein sequence ID" value="TQN43670.1"/>
    <property type="molecule type" value="Genomic_DNA"/>
</dbReference>
<keyword evidence="2" id="KW-0812">Transmembrane</keyword>
<dbReference type="Gene3D" id="2.60.40.2230">
    <property type="entry name" value="Uncharacterised protein YcnI-like PF07987, DUF1775"/>
    <property type="match status" value="1"/>
</dbReference>